<evidence type="ECO:0000313" key="5">
    <source>
        <dbReference type="Proteomes" id="UP000677054"/>
    </source>
</evidence>
<dbReference type="SUPFAM" id="SSF55729">
    <property type="entry name" value="Acyl-CoA N-acyltransferases (Nat)"/>
    <property type="match status" value="1"/>
</dbReference>
<keyword evidence="1" id="KW-0863">Zinc-finger</keyword>
<keyword evidence="2" id="KW-0862">Zinc</keyword>
<evidence type="ECO:0000256" key="3">
    <source>
        <dbReference type="RuleBase" id="RU361211"/>
    </source>
</evidence>
<protein>
    <recommendedName>
        <fullName evidence="3">Histone acetyltransferase</fullName>
        <ecNumber evidence="3">2.3.1.48</ecNumber>
    </recommendedName>
</protein>
<dbReference type="GO" id="GO:0008270">
    <property type="term" value="F:zinc ion binding"/>
    <property type="evidence" value="ECO:0007669"/>
    <property type="project" value="UniProtKB-KW"/>
</dbReference>
<gene>
    <name evidence="4" type="ORF">DSTB1V02_LOCUS1025</name>
</gene>
<evidence type="ECO:0000256" key="1">
    <source>
        <dbReference type="ARBA" id="ARBA00022771"/>
    </source>
</evidence>
<dbReference type="GO" id="GO:0010485">
    <property type="term" value="F:histone H4 acetyltransferase activity"/>
    <property type="evidence" value="ECO:0007669"/>
    <property type="project" value="TreeGrafter"/>
</dbReference>
<dbReference type="EMBL" id="LR899603">
    <property type="protein sequence ID" value="CAD7241023.1"/>
    <property type="molecule type" value="Genomic_DNA"/>
</dbReference>
<dbReference type="InterPro" id="IPR036388">
    <property type="entry name" value="WH-like_DNA-bd_sf"/>
</dbReference>
<dbReference type="InterPro" id="IPR050603">
    <property type="entry name" value="MYST_HAT"/>
</dbReference>
<dbReference type="GO" id="GO:0006357">
    <property type="term" value="P:regulation of transcription by RNA polymerase II"/>
    <property type="evidence" value="ECO:0007669"/>
    <property type="project" value="TreeGrafter"/>
</dbReference>
<comment type="catalytic activity">
    <reaction evidence="3">
        <text>L-lysyl-[protein] + acetyl-CoA = N(6)-acetyl-L-lysyl-[protein] + CoA + H(+)</text>
        <dbReference type="Rhea" id="RHEA:45948"/>
        <dbReference type="Rhea" id="RHEA-COMP:9752"/>
        <dbReference type="Rhea" id="RHEA-COMP:10731"/>
        <dbReference type="ChEBI" id="CHEBI:15378"/>
        <dbReference type="ChEBI" id="CHEBI:29969"/>
        <dbReference type="ChEBI" id="CHEBI:57287"/>
        <dbReference type="ChEBI" id="CHEBI:57288"/>
        <dbReference type="ChEBI" id="CHEBI:61930"/>
        <dbReference type="EC" id="2.3.1.48"/>
    </reaction>
</comment>
<dbReference type="InterPro" id="IPR016181">
    <property type="entry name" value="Acyl_CoA_acyltransferase"/>
</dbReference>
<evidence type="ECO:0000256" key="2">
    <source>
        <dbReference type="ARBA" id="ARBA00022833"/>
    </source>
</evidence>
<name>A0A7R8X1I8_9CRUS</name>
<keyword evidence="3" id="KW-0539">Nucleus</keyword>
<dbReference type="GO" id="GO:0010484">
    <property type="term" value="F:histone H3 acetyltransferase activity"/>
    <property type="evidence" value="ECO:0007669"/>
    <property type="project" value="TreeGrafter"/>
</dbReference>
<dbReference type="EC" id="2.3.1.48" evidence="3"/>
<keyword evidence="1" id="KW-0479">Metal-binding</keyword>
<dbReference type="Gene3D" id="1.10.10.10">
    <property type="entry name" value="Winged helix-like DNA-binding domain superfamily/Winged helix DNA-binding domain"/>
    <property type="match status" value="1"/>
</dbReference>
<dbReference type="GO" id="GO:0003682">
    <property type="term" value="F:chromatin binding"/>
    <property type="evidence" value="ECO:0007669"/>
    <property type="project" value="TreeGrafter"/>
</dbReference>
<proteinExistence type="inferred from homology"/>
<comment type="similarity">
    <text evidence="3">Belongs to the MYST (SAS/MOZ) family.</text>
</comment>
<sequence length="77" mass="9134">MHMSSLTGVNSYDLVSTMQELGIIKYWKGKHIILRKQDLLEEHREKMEKRKGERRLIDPTCLRWRPYQAPNPPPSNS</sequence>
<dbReference type="EMBL" id="CAJPEV010000086">
    <property type="protein sequence ID" value="CAG0880334.1"/>
    <property type="molecule type" value="Genomic_DNA"/>
</dbReference>
<accession>A0A7R8X1I8</accession>
<reference evidence="4" key="1">
    <citation type="submission" date="2020-11" db="EMBL/GenBank/DDBJ databases">
        <authorList>
            <person name="Tran Van P."/>
        </authorList>
    </citation>
    <scope>NUCLEOTIDE SEQUENCE</scope>
</reference>
<evidence type="ECO:0000313" key="4">
    <source>
        <dbReference type="EMBL" id="CAD7241023.1"/>
    </source>
</evidence>
<keyword evidence="5" id="KW-1185">Reference proteome</keyword>
<dbReference type="PANTHER" id="PTHR10615">
    <property type="entry name" value="HISTONE ACETYLTRANSFERASE"/>
    <property type="match status" value="1"/>
</dbReference>
<dbReference type="Proteomes" id="UP000677054">
    <property type="component" value="Unassembled WGS sequence"/>
</dbReference>
<dbReference type="GO" id="GO:0036409">
    <property type="term" value="C:histone H3-K14 acetyltransferase complex"/>
    <property type="evidence" value="ECO:0007669"/>
    <property type="project" value="TreeGrafter"/>
</dbReference>
<comment type="subcellular location">
    <subcellularLocation>
        <location evidence="3">Nucleus</location>
    </subcellularLocation>
</comment>
<organism evidence="4">
    <name type="scientific">Darwinula stevensoni</name>
    <dbReference type="NCBI Taxonomy" id="69355"/>
    <lineage>
        <taxon>Eukaryota</taxon>
        <taxon>Metazoa</taxon>
        <taxon>Ecdysozoa</taxon>
        <taxon>Arthropoda</taxon>
        <taxon>Crustacea</taxon>
        <taxon>Oligostraca</taxon>
        <taxon>Ostracoda</taxon>
        <taxon>Podocopa</taxon>
        <taxon>Podocopida</taxon>
        <taxon>Darwinulocopina</taxon>
        <taxon>Darwinuloidea</taxon>
        <taxon>Darwinulidae</taxon>
        <taxon>Darwinula</taxon>
    </lineage>
</organism>
<dbReference type="OrthoDB" id="787137at2759"/>
<dbReference type="PANTHER" id="PTHR10615:SF161">
    <property type="entry name" value="HISTONE ACETYLTRANSFERASE KAT7"/>
    <property type="match status" value="1"/>
</dbReference>
<dbReference type="AlphaFoldDB" id="A0A7R8X1I8"/>
<dbReference type="GO" id="GO:0003712">
    <property type="term" value="F:transcription coregulator activity"/>
    <property type="evidence" value="ECO:0007669"/>
    <property type="project" value="TreeGrafter"/>
</dbReference>